<dbReference type="Gene3D" id="3.30.700.10">
    <property type="entry name" value="Glycoprotein, Type 4 Pilin"/>
    <property type="match status" value="1"/>
</dbReference>
<dbReference type="STRING" id="1792290.MSP8886_03098"/>
<dbReference type="InterPro" id="IPR012902">
    <property type="entry name" value="N_methyl_site"/>
</dbReference>
<reference evidence="5 6" key="1">
    <citation type="submission" date="2016-06" db="EMBL/GenBank/DDBJ databases">
        <authorList>
            <person name="Kjaerup R.B."/>
            <person name="Dalgaard T.S."/>
            <person name="Juul-Madsen H.R."/>
        </authorList>
    </citation>
    <scope>NUCLEOTIDE SEQUENCE [LARGE SCALE GENOMIC DNA]</scope>
    <source>
        <strain evidence="5 6">CECT 8886</strain>
    </source>
</reference>
<keyword evidence="4" id="KW-0812">Transmembrane</keyword>
<dbReference type="InterPro" id="IPR045584">
    <property type="entry name" value="Pilin-like"/>
</dbReference>
<evidence type="ECO:0000313" key="5">
    <source>
        <dbReference type="EMBL" id="SBS34546.1"/>
    </source>
</evidence>
<dbReference type="SUPFAM" id="SSF54523">
    <property type="entry name" value="Pili subunits"/>
    <property type="match status" value="1"/>
</dbReference>
<gene>
    <name evidence="5" type="primary">pilE1</name>
    <name evidence="5" type="ORF">MSP8886_03098</name>
</gene>
<dbReference type="GO" id="GO:0007155">
    <property type="term" value="P:cell adhesion"/>
    <property type="evidence" value="ECO:0007669"/>
    <property type="project" value="InterPro"/>
</dbReference>
<organism evidence="5 6">
    <name type="scientific">Marinomonas spartinae</name>
    <dbReference type="NCBI Taxonomy" id="1792290"/>
    <lineage>
        <taxon>Bacteria</taxon>
        <taxon>Pseudomonadati</taxon>
        <taxon>Pseudomonadota</taxon>
        <taxon>Gammaproteobacteria</taxon>
        <taxon>Oceanospirillales</taxon>
        <taxon>Oceanospirillaceae</taxon>
        <taxon>Marinomonas</taxon>
    </lineage>
</organism>
<evidence type="ECO:0000256" key="4">
    <source>
        <dbReference type="SAM" id="Phobius"/>
    </source>
</evidence>
<evidence type="ECO:0000256" key="2">
    <source>
        <dbReference type="ARBA" id="ARBA00022481"/>
    </source>
</evidence>
<dbReference type="AlphaFoldDB" id="A0A1A8TN07"/>
<proteinExistence type="inferred from homology"/>
<name>A0A1A8TN07_9GAMM</name>
<dbReference type="PROSITE" id="PS00409">
    <property type="entry name" value="PROKAR_NTER_METHYL"/>
    <property type="match status" value="1"/>
</dbReference>
<dbReference type="RefSeq" id="WP_067018016.1">
    <property type="nucleotide sequence ID" value="NZ_FLOB01000008.1"/>
</dbReference>
<keyword evidence="6" id="KW-1185">Reference proteome</keyword>
<dbReference type="NCBIfam" id="TIGR02532">
    <property type="entry name" value="IV_pilin_GFxxxE"/>
    <property type="match status" value="1"/>
</dbReference>
<protein>
    <submittedName>
        <fullName evidence="5">Fimbrial protein</fullName>
    </submittedName>
</protein>
<accession>A0A1A8TN07</accession>
<dbReference type="Pfam" id="PF07963">
    <property type="entry name" value="N_methyl"/>
    <property type="match status" value="1"/>
</dbReference>
<keyword evidence="4" id="KW-1133">Transmembrane helix</keyword>
<dbReference type="GO" id="GO:0009289">
    <property type="term" value="C:pilus"/>
    <property type="evidence" value="ECO:0007669"/>
    <property type="project" value="InterPro"/>
</dbReference>
<dbReference type="PANTHER" id="PTHR30093">
    <property type="entry name" value="GENERAL SECRETION PATHWAY PROTEIN G"/>
    <property type="match status" value="1"/>
</dbReference>
<dbReference type="EMBL" id="FLOB01000008">
    <property type="protein sequence ID" value="SBS34546.1"/>
    <property type="molecule type" value="Genomic_DNA"/>
</dbReference>
<dbReference type="Proteomes" id="UP000092544">
    <property type="component" value="Unassembled WGS sequence"/>
</dbReference>
<comment type="similarity">
    <text evidence="1 3">Belongs to the N-Me-Phe pilin family.</text>
</comment>
<sequence>MAMSLTKQHGFTLLELMVVIAIISILAAFSAPTFVRQITKAKLVEAENLATQNQSLVEEYILLNGKFPAEQAFKTLTQPLPDDSIAKSIRVTNPTKATGNIVITLNDDTGIDAGQTITYTRDKNRQWHCESDLKTSVLPPKCTSIKTSPLEGN</sequence>
<keyword evidence="4" id="KW-0472">Membrane</keyword>
<dbReference type="Pfam" id="PF00114">
    <property type="entry name" value="Pilin"/>
    <property type="match status" value="1"/>
</dbReference>
<keyword evidence="2" id="KW-0488">Methylation</keyword>
<dbReference type="InterPro" id="IPR001082">
    <property type="entry name" value="Pilin"/>
</dbReference>
<keyword evidence="3" id="KW-0281">Fimbrium</keyword>
<dbReference type="OrthoDB" id="5918848at2"/>
<evidence type="ECO:0000256" key="3">
    <source>
        <dbReference type="RuleBase" id="RU000389"/>
    </source>
</evidence>
<evidence type="ECO:0000313" key="6">
    <source>
        <dbReference type="Proteomes" id="UP000092544"/>
    </source>
</evidence>
<feature type="transmembrane region" description="Helical" evidence="4">
    <location>
        <begin position="12"/>
        <end position="35"/>
    </location>
</feature>
<dbReference type="PANTHER" id="PTHR30093:SF34">
    <property type="entry name" value="PREPILIN PEPTIDASE-DEPENDENT PROTEIN D"/>
    <property type="match status" value="1"/>
</dbReference>
<evidence type="ECO:0000256" key="1">
    <source>
        <dbReference type="ARBA" id="ARBA00005233"/>
    </source>
</evidence>